<dbReference type="GO" id="GO:0004519">
    <property type="term" value="F:endonuclease activity"/>
    <property type="evidence" value="ECO:0007669"/>
    <property type="project" value="UniProtKB-UniRule"/>
</dbReference>
<dbReference type="CDD" id="cd06503">
    <property type="entry name" value="ATP-synt_Fo_b"/>
    <property type="match status" value="1"/>
</dbReference>
<evidence type="ECO:0000256" key="6">
    <source>
        <dbReference type="ARBA" id="ARBA00023125"/>
    </source>
</evidence>
<dbReference type="GO" id="GO:0005524">
    <property type="term" value="F:ATP binding"/>
    <property type="evidence" value="ECO:0007669"/>
    <property type="project" value="UniProtKB-UniRule"/>
</dbReference>
<dbReference type="Gene3D" id="3.40.50.300">
    <property type="entry name" value="P-loop containing nucleotide triphosphate hydrolases"/>
    <property type="match status" value="1"/>
</dbReference>
<dbReference type="InterPro" id="IPR027417">
    <property type="entry name" value="P-loop_NTPase"/>
</dbReference>
<dbReference type="FunFam" id="3.40.50.300:FF:000830">
    <property type="entry name" value="Endonuclease MutS2"/>
    <property type="match status" value="1"/>
</dbReference>
<evidence type="ECO:0000313" key="10">
    <source>
        <dbReference type="EMBL" id="HIR65944.1"/>
    </source>
</evidence>
<evidence type="ECO:0000256" key="1">
    <source>
        <dbReference type="ARBA" id="ARBA00022730"/>
    </source>
</evidence>
<dbReference type="Pfam" id="PF01713">
    <property type="entry name" value="Smr"/>
    <property type="match status" value="1"/>
</dbReference>
<evidence type="ECO:0000256" key="8">
    <source>
        <dbReference type="SAM" id="Coils"/>
    </source>
</evidence>
<dbReference type="GO" id="GO:0045910">
    <property type="term" value="P:negative regulation of DNA recombination"/>
    <property type="evidence" value="ECO:0007669"/>
    <property type="project" value="InterPro"/>
</dbReference>
<dbReference type="AlphaFoldDB" id="A0A9D1J7S7"/>
<dbReference type="EMBL" id="DVHL01000029">
    <property type="protein sequence ID" value="HIR65944.1"/>
    <property type="molecule type" value="Genomic_DNA"/>
</dbReference>
<dbReference type="GO" id="GO:0072344">
    <property type="term" value="P:rescue of stalled ribosome"/>
    <property type="evidence" value="ECO:0007669"/>
    <property type="project" value="UniProtKB-UniRule"/>
</dbReference>
<comment type="caution">
    <text evidence="10">The sequence shown here is derived from an EMBL/GenBank/DDBJ whole genome shotgun (WGS) entry which is preliminary data.</text>
</comment>
<dbReference type="SUPFAM" id="SSF48334">
    <property type="entry name" value="DNA repair protein MutS, domain III"/>
    <property type="match status" value="1"/>
</dbReference>
<accession>A0A9D1J7S7</accession>
<keyword evidence="4 7" id="KW-0067">ATP-binding</keyword>
<protein>
    <recommendedName>
        <fullName evidence="7">Endonuclease MutS2</fullName>
        <ecNumber evidence="7">3.1.-.-</ecNumber>
    </recommendedName>
    <alternativeName>
        <fullName evidence="7">Ribosome-associated protein quality control-upstream factor</fullName>
        <shortName evidence="7">RQC-upstream factor</shortName>
        <shortName evidence="7">RqcU</shortName>
        <ecNumber evidence="7">3.6.4.-</ecNumber>
    </alternativeName>
</protein>
<dbReference type="InterPro" id="IPR000432">
    <property type="entry name" value="DNA_mismatch_repair_MutS_C"/>
</dbReference>
<sequence length="793" mass="88338">MINSKTLTKLQYADIMEQVSHFAVSSVAKTKVQKLRPFATYEEAQKALEEAKQAYSLFQYETSFDLSVDDVAEICSLARVGSCLSMGQLLQMMRTLRTARNLQTALFTDYGTDISLLQTRACALYVDKDLEEDIDFCILSEEEMNDKASEQLFAIRKKIKAINADIKQKLQSYTKNSELSKYLQDSIVTLRGDRYVIPVKQEYKGFVNGIVHDQSATGATLFVEPMAIVQLNNALREATLEEKAEIQRILQAFTDRISPVSQKIVVSEETISDIDVIFSKTKYALENKCTLPILNDSGFINLKKARHPLIDKRKVVPISVSLGKDYDIIVVTGPNTGGKTVTLKTIGLMCLLAMSGMFVPCGEDSVVSYFDDIFCDIGDEQSIEQNLSTFSGHITNLRDILNICKKGDLVLIDEVGAGTEPNEGTALALAVTEFLRKSGAKCVITTHYGKLKEYSLSTPRVENASMEFDLQTLAPTYKLIMGVPGSSNALAIASKLGMRKDVIDFARENVSDEKLAFERVLQNADKIRKQYEEQLDAVENERKLLQEEREKTKRLNGSLQNEREKLLQGSKKEAEKIVEKAKEQADEIIAEMKELLTGNEIADRDLFAARAKAKQLKNISFQQQDNDDEIIFTGDKLDFSKLKVGDTVYSNRLGVQVKVTDIKSPKRITVRCGSISTEVTADDLFYSVSEVNKKTARTYGGKSAPKTEINTRSINNEINVIGQTVDEAVSNVDAFIDQALLAGLNQIWIIHGMGTGRLRAGIHSYLRNNKNVLDFRLGKYGEGESGVTVVTLK</sequence>
<dbReference type="InterPro" id="IPR005747">
    <property type="entry name" value="MutS2"/>
</dbReference>
<dbReference type="SMART" id="SM00533">
    <property type="entry name" value="MUTSd"/>
    <property type="match status" value="1"/>
</dbReference>
<evidence type="ECO:0000256" key="2">
    <source>
        <dbReference type="ARBA" id="ARBA00022741"/>
    </source>
</evidence>
<keyword evidence="2 7" id="KW-0547">Nucleotide-binding</keyword>
<dbReference type="SMART" id="SM00534">
    <property type="entry name" value="MUTSac"/>
    <property type="match status" value="1"/>
</dbReference>
<dbReference type="HAMAP" id="MF_00092">
    <property type="entry name" value="MutS2"/>
    <property type="match status" value="1"/>
</dbReference>
<comment type="function">
    <text evidence="7">Endonuclease that is involved in the suppression of homologous recombination and thus may have a key role in the control of bacterial genetic diversity.</text>
</comment>
<comment type="function">
    <text evidence="7">Acts as a ribosome collision sensor, splitting the ribosome into its 2 subunits. Detects stalled/collided 70S ribosomes which it binds and splits by an ATP-hydrolysis driven conformational change. Acts upstream of the ribosome quality control system (RQC), a ribosome-associated complex that mediates the extraction of incompletely synthesized nascent chains from stalled ribosomes and their subsequent degradation. Probably generates substrates for RQC.</text>
</comment>
<dbReference type="GO" id="GO:0030983">
    <property type="term" value="F:mismatched DNA binding"/>
    <property type="evidence" value="ECO:0007669"/>
    <property type="project" value="InterPro"/>
</dbReference>
<reference evidence="10" key="1">
    <citation type="submission" date="2020-10" db="EMBL/GenBank/DDBJ databases">
        <authorList>
            <person name="Gilroy R."/>
        </authorList>
    </citation>
    <scope>NUCLEOTIDE SEQUENCE</scope>
    <source>
        <strain evidence="10">CHK121-14286</strain>
    </source>
</reference>
<dbReference type="InterPro" id="IPR045076">
    <property type="entry name" value="MutS"/>
</dbReference>
<dbReference type="GO" id="GO:0140664">
    <property type="term" value="F:ATP-dependent DNA damage sensor activity"/>
    <property type="evidence" value="ECO:0007669"/>
    <property type="project" value="InterPro"/>
</dbReference>
<dbReference type="SUPFAM" id="SSF52540">
    <property type="entry name" value="P-loop containing nucleoside triphosphate hydrolases"/>
    <property type="match status" value="1"/>
</dbReference>
<feature type="coiled-coil region" evidence="8">
    <location>
        <begin position="521"/>
        <end position="598"/>
    </location>
</feature>
<comment type="similarity">
    <text evidence="7">Belongs to the DNA mismatch repair MutS family. MutS2 subfamily.</text>
</comment>
<dbReference type="EC" id="3.1.-.-" evidence="7"/>
<evidence type="ECO:0000259" key="9">
    <source>
        <dbReference type="PROSITE" id="PS50828"/>
    </source>
</evidence>
<keyword evidence="8" id="KW-0175">Coiled coil</keyword>
<dbReference type="InterPro" id="IPR002625">
    <property type="entry name" value="Smr_dom"/>
</dbReference>
<dbReference type="Gene3D" id="3.30.1370.110">
    <property type="match status" value="1"/>
</dbReference>
<keyword evidence="7 10" id="KW-0255">Endonuclease</keyword>
<proteinExistence type="inferred from homology"/>
<reference evidence="10" key="2">
    <citation type="journal article" date="2021" name="PeerJ">
        <title>Extensive microbial diversity within the chicken gut microbiome revealed by metagenomics and culture.</title>
        <authorList>
            <person name="Gilroy R."/>
            <person name="Ravi A."/>
            <person name="Getino M."/>
            <person name="Pursley I."/>
            <person name="Horton D.L."/>
            <person name="Alikhan N.F."/>
            <person name="Baker D."/>
            <person name="Gharbi K."/>
            <person name="Hall N."/>
            <person name="Watson M."/>
            <person name="Adriaenssens E.M."/>
            <person name="Foster-Nyarko E."/>
            <person name="Jarju S."/>
            <person name="Secka A."/>
            <person name="Antonio M."/>
            <person name="Oren A."/>
            <person name="Chaudhuri R.R."/>
            <person name="La Ragione R."/>
            <person name="Hildebrand F."/>
            <person name="Pallen M.J."/>
        </authorList>
    </citation>
    <scope>NUCLEOTIDE SEQUENCE</scope>
    <source>
        <strain evidence="10">CHK121-14286</strain>
    </source>
</reference>
<evidence type="ECO:0000256" key="3">
    <source>
        <dbReference type="ARBA" id="ARBA00022801"/>
    </source>
</evidence>
<dbReference type="PANTHER" id="PTHR48466:SF2">
    <property type="entry name" value="OS10G0509000 PROTEIN"/>
    <property type="match status" value="1"/>
</dbReference>
<keyword evidence="5 7" id="KW-0694">RNA-binding</keyword>
<evidence type="ECO:0000313" key="11">
    <source>
        <dbReference type="Proteomes" id="UP000824200"/>
    </source>
</evidence>
<organism evidence="10 11">
    <name type="scientific">Candidatus Fimimonas gallinarum</name>
    <dbReference type="NCBI Taxonomy" id="2840821"/>
    <lineage>
        <taxon>Bacteria</taxon>
        <taxon>Pseudomonadati</taxon>
        <taxon>Myxococcota</taxon>
        <taxon>Myxococcia</taxon>
        <taxon>Myxococcales</taxon>
        <taxon>Cystobacterineae</taxon>
        <taxon>Myxococcaceae</taxon>
        <taxon>Myxococcaceae incertae sedis</taxon>
        <taxon>Candidatus Fimimonas</taxon>
    </lineage>
</organism>
<dbReference type="InterPro" id="IPR036063">
    <property type="entry name" value="Smr_dom_sf"/>
</dbReference>
<dbReference type="NCBIfam" id="TIGR01069">
    <property type="entry name" value="mutS2"/>
    <property type="match status" value="1"/>
</dbReference>
<feature type="domain" description="Smr" evidence="9">
    <location>
        <begin position="718"/>
        <end position="793"/>
    </location>
</feature>
<dbReference type="SUPFAM" id="SSF160443">
    <property type="entry name" value="SMR domain-like"/>
    <property type="match status" value="1"/>
</dbReference>
<dbReference type="PIRSF" id="PIRSF005814">
    <property type="entry name" value="MutS_YshD"/>
    <property type="match status" value="1"/>
</dbReference>
<dbReference type="GO" id="GO:0043023">
    <property type="term" value="F:ribosomal large subunit binding"/>
    <property type="evidence" value="ECO:0007669"/>
    <property type="project" value="UniProtKB-UniRule"/>
</dbReference>
<dbReference type="GO" id="GO:0019843">
    <property type="term" value="F:rRNA binding"/>
    <property type="evidence" value="ECO:0007669"/>
    <property type="project" value="UniProtKB-UniRule"/>
</dbReference>
<dbReference type="SMART" id="SM00463">
    <property type="entry name" value="SMR"/>
    <property type="match status" value="1"/>
</dbReference>
<keyword evidence="6 7" id="KW-0238">DNA-binding</keyword>
<evidence type="ECO:0000256" key="4">
    <source>
        <dbReference type="ARBA" id="ARBA00022840"/>
    </source>
</evidence>
<gene>
    <name evidence="7" type="primary">mutS2</name>
    <name evidence="7" type="synonym">rqcU</name>
    <name evidence="10" type="ORF">IAC95_03560</name>
</gene>
<comment type="subunit">
    <text evidence="7">Homodimer. Binds to stalled ribosomes, contacting rRNA.</text>
</comment>
<feature type="binding site" evidence="7">
    <location>
        <begin position="333"/>
        <end position="340"/>
    </location>
    <ligand>
        <name>ATP</name>
        <dbReference type="ChEBI" id="CHEBI:30616"/>
    </ligand>
</feature>
<dbReference type="InterPro" id="IPR007696">
    <property type="entry name" value="DNA_mismatch_repair_MutS_core"/>
</dbReference>
<evidence type="ECO:0000256" key="5">
    <source>
        <dbReference type="ARBA" id="ARBA00022884"/>
    </source>
</evidence>
<dbReference type="PROSITE" id="PS50828">
    <property type="entry name" value="SMR"/>
    <property type="match status" value="1"/>
</dbReference>
<dbReference type="GO" id="GO:0016887">
    <property type="term" value="F:ATP hydrolysis activity"/>
    <property type="evidence" value="ECO:0007669"/>
    <property type="project" value="InterPro"/>
</dbReference>
<dbReference type="InterPro" id="IPR036187">
    <property type="entry name" value="DNA_mismatch_repair_MutS_sf"/>
</dbReference>
<evidence type="ECO:0000256" key="7">
    <source>
        <dbReference type="HAMAP-Rule" id="MF_00092"/>
    </source>
</evidence>
<name>A0A9D1J7S7_9BACT</name>
<dbReference type="Proteomes" id="UP000824200">
    <property type="component" value="Unassembled WGS sequence"/>
</dbReference>
<dbReference type="EC" id="3.6.4.-" evidence="7"/>
<dbReference type="GO" id="GO:0006298">
    <property type="term" value="P:mismatch repair"/>
    <property type="evidence" value="ECO:0007669"/>
    <property type="project" value="InterPro"/>
</dbReference>
<keyword evidence="7" id="KW-0540">Nuclease</keyword>
<keyword evidence="3 7" id="KW-0378">Hydrolase</keyword>
<dbReference type="Pfam" id="PF00488">
    <property type="entry name" value="MutS_V"/>
    <property type="match status" value="1"/>
</dbReference>
<keyword evidence="1 7" id="KW-0699">rRNA-binding</keyword>
<dbReference type="PANTHER" id="PTHR48466">
    <property type="entry name" value="OS10G0509000 PROTEIN-RELATED"/>
    <property type="match status" value="1"/>
</dbReference>